<protein>
    <recommendedName>
        <fullName evidence="5">Bis(5'-nucleosyl)-tetraphosphatase, symmetrical</fullName>
        <ecNumber evidence="5">3.6.1.41</ecNumber>
    </recommendedName>
    <alternativeName>
        <fullName evidence="5">Ap4A hydrolase</fullName>
    </alternativeName>
    <alternativeName>
        <fullName evidence="5">Diadenosine 5',5'''-P1,P4-tetraphosphate pyrophosphohydrolase</fullName>
    </alternativeName>
    <alternativeName>
        <fullName evidence="5">Diadenosine tetraphosphatase</fullName>
    </alternativeName>
</protein>
<dbReference type="Proteomes" id="UP000199345">
    <property type="component" value="Unassembled WGS sequence"/>
</dbReference>
<dbReference type="PIRSF" id="PIRSF000903">
    <property type="entry name" value="B5n-ttraPtase_sm"/>
    <property type="match status" value="1"/>
</dbReference>
<organism evidence="7 8">
    <name type="scientific">Nitrosomonas marina</name>
    <dbReference type="NCBI Taxonomy" id="917"/>
    <lineage>
        <taxon>Bacteria</taxon>
        <taxon>Pseudomonadati</taxon>
        <taxon>Pseudomonadota</taxon>
        <taxon>Betaproteobacteria</taxon>
        <taxon>Nitrosomonadales</taxon>
        <taxon>Nitrosomonadaceae</taxon>
        <taxon>Nitrosomonas</taxon>
    </lineage>
</organism>
<evidence type="ECO:0000313" key="8">
    <source>
        <dbReference type="Proteomes" id="UP000199345"/>
    </source>
</evidence>
<dbReference type="PANTHER" id="PTHR40942:SF4">
    <property type="entry name" value="CYTOCHROME C5"/>
    <property type="match status" value="1"/>
</dbReference>
<comment type="similarity">
    <text evidence="2 5">Belongs to the Ap4A hydrolase family.</text>
</comment>
<dbReference type="GO" id="GO:0008803">
    <property type="term" value="F:bis(5'-nucleosyl)-tetraphosphatase (symmetrical) activity"/>
    <property type="evidence" value="ECO:0007669"/>
    <property type="project" value="UniProtKB-UniRule"/>
</dbReference>
<evidence type="ECO:0000256" key="4">
    <source>
        <dbReference type="ARBA" id="ARBA00049417"/>
    </source>
</evidence>
<dbReference type="Gene3D" id="3.60.21.10">
    <property type="match status" value="1"/>
</dbReference>
<comment type="catalytic activity">
    <reaction evidence="4 5">
        <text>P(1),P(4)-bis(5'-adenosyl) tetraphosphate + H2O = 2 ADP + 2 H(+)</text>
        <dbReference type="Rhea" id="RHEA:24252"/>
        <dbReference type="ChEBI" id="CHEBI:15377"/>
        <dbReference type="ChEBI" id="CHEBI:15378"/>
        <dbReference type="ChEBI" id="CHEBI:58141"/>
        <dbReference type="ChEBI" id="CHEBI:456216"/>
        <dbReference type="EC" id="3.6.1.41"/>
    </reaction>
</comment>
<sequence>MATYAIGDIQGCYSSFRRLLDLIEFDAAIDRLWLVGDIVNRGPQSLETLRFVKQSDDAMIMVLGNHDLHLLMVDAGIVRCGKGDTIQPILDAPDRDELLHWLRHQRLFFNEGDHALVHAGLLPEWSVPKAARLAREVEAALRSDDYSYVFSQIYGNEPNYWCDDLTDTERLRVIINAMTRMRVCSIDGRIDFTFKGNLQDIPDGFLPWFDMPDRASRDHTIICGHWSALDLYVSDTVAALDSGCVWNRQLSAMRLEDRKVFQIRCDKRIVTDSG</sequence>
<dbReference type="EMBL" id="FOIA01000003">
    <property type="protein sequence ID" value="SES77086.1"/>
    <property type="molecule type" value="Genomic_DNA"/>
</dbReference>
<keyword evidence="3 5" id="KW-0378">Hydrolase</keyword>
<evidence type="ECO:0000256" key="5">
    <source>
        <dbReference type="HAMAP-Rule" id="MF_00199"/>
    </source>
</evidence>
<dbReference type="CDD" id="cd07422">
    <property type="entry name" value="MPP_ApaH"/>
    <property type="match status" value="1"/>
</dbReference>
<dbReference type="OrthoDB" id="9807890at2"/>
<dbReference type="InterPro" id="IPR004617">
    <property type="entry name" value="ApaH"/>
</dbReference>
<keyword evidence="8" id="KW-1185">Reference proteome</keyword>
<proteinExistence type="inferred from homology"/>
<dbReference type="AlphaFoldDB" id="A0A1H9Z6G0"/>
<dbReference type="NCBIfam" id="NF001204">
    <property type="entry name" value="PRK00166.1"/>
    <property type="match status" value="1"/>
</dbReference>
<dbReference type="PANTHER" id="PTHR40942">
    <property type="match status" value="1"/>
</dbReference>
<accession>A0A1H9Z6G0</accession>
<evidence type="ECO:0000256" key="3">
    <source>
        <dbReference type="ARBA" id="ARBA00022801"/>
    </source>
</evidence>
<dbReference type="HAMAP" id="MF_00199">
    <property type="entry name" value="ApaH"/>
    <property type="match status" value="1"/>
</dbReference>
<name>A0A1H9Z6G0_9PROT</name>
<gene>
    <name evidence="5" type="primary">apaH</name>
    <name evidence="7" type="ORF">SAMN05216326_103109</name>
</gene>
<dbReference type="RefSeq" id="WP_090656073.1">
    <property type="nucleotide sequence ID" value="NZ_FOIA01000003.1"/>
</dbReference>
<evidence type="ECO:0000259" key="6">
    <source>
        <dbReference type="Pfam" id="PF00149"/>
    </source>
</evidence>
<reference evidence="8" key="1">
    <citation type="submission" date="2016-10" db="EMBL/GenBank/DDBJ databases">
        <authorList>
            <person name="Varghese N."/>
            <person name="Submissions S."/>
        </authorList>
    </citation>
    <scope>NUCLEOTIDE SEQUENCE [LARGE SCALE GENOMIC DNA]</scope>
    <source>
        <strain evidence="8">Nm71</strain>
    </source>
</reference>
<dbReference type="EC" id="3.6.1.41" evidence="5"/>
<dbReference type="SUPFAM" id="SSF56300">
    <property type="entry name" value="Metallo-dependent phosphatases"/>
    <property type="match status" value="1"/>
</dbReference>
<feature type="domain" description="Calcineurin-like phosphoesterase" evidence="6">
    <location>
        <begin position="4"/>
        <end position="81"/>
    </location>
</feature>
<dbReference type="NCBIfam" id="TIGR00668">
    <property type="entry name" value="apaH"/>
    <property type="match status" value="1"/>
</dbReference>
<comment type="function">
    <text evidence="1 5">Hydrolyzes diadenosine 5',5'''-P1,P4-tetraphosphate to yield ADP.</text>
</comment>
<evidence type="ECO:0000256" key="1">
    <source>
        <dbReference type="ARBA" id="ARBA00003413"/>
    </source>
</evidence>
<evidence type="ECO:0000256" key="2">
    <source>
        <dbReference type="ARBA" id="ARBA00005419"/>
    </source>
</evidence>
<dbReference type="Pfam" id="PF00149">
    <property type="entry name" value="Metallophos"/>
    <property type="match status" value="1"/>
</dbReference>
<dbReference type="InterPro" id="IPR029052">
    <property type="entry name" value="Metallo-depent_PP-like"/>
</dbReference>
<dbReference type="InterPro" id="IPR004843">
    <property type="entry name" value="Calcineurin-like_PHP"/>
</dbReference>
<evidence type="ECO:0000313" key="7">
    <source>
        <dbReference type="EMBL" id="SES77086.1"/>
    </source>
</evidence>